<gene>
    <name evidence="1" type="ORF">SISNIDRAFT_485313</name>
</gene>
<keyword evidence="2" id="KW-1185">Reference proteome</keyword>
<dbReference type="EMBL" id="KV419406">
    <property type="protein sequence ID" value="KZS93699.1"/>
    <property type="molecule type" value="Genomic_DNA"/>
</dbReference>
<evidence type="ECO:0000313" key="2">
    <source>
        <dbReference type="Proteomes" id="UP000076722"/>
    </source>
</evidence>
<proteinExistence type="predicted"/>
<evidence type="ECO:0008006" key="3">
    <source>
        <dbReference type="Google" id="ProtNLM"/>
    </source>
</evidence>
<sequence>MSFNKLSEAILFDIMRLAIHSGSWEDKLAGISTMRRLNSRFNRIGSTPSLWNTVDVAWPKPLIKFFLSRSKGYDLILVLKIEEPMSRAIRDTCAQHLREYIPRAQELDVTICNGQCTGNIANALDQPAPRLRSLWVDLGDRVEAINRLVCNDAPLLTRLHMRSWRLCPVQHFPSLRFLDMQITKAYHATLISMLKQLEHVDHIELVWEGPVPDNFLVSRPSITLIHCRSFTLRNISVVGARCMMNKVHLLAQGQVHVHLVLNDHELSTENLSLPAFTLHTMVSPNAVTVELREKFILVQLNSWPSYSFYVPLDHELFRTSEQNTSSVTCLTRIISSFMQAACTRAVELAIYKAPSSSNFVLPTSDLSYICLHILMMCPSLQVLELFGDLEAALLALLEIDVAHSLPYLKDFHIGDEEDPSEAVAELLMTVQARGMWEQEVEG</sequence>
<evidence type="ECO:0000313" key="1">
    <source>
        <dbReference type="EMBL" id="KZS93699.1"/>
    </source>
</evidence>
<accession>A0A164V0D3</accession>
<reference evidence="1 2" key="1">
    <citation type="journal article" date="2016" name="Mol. Biol. Evol.">
        <title>Comparative Genomics of Early-Diverging Mushroom-Forming Fungi Provides Insights into the Origins of Lignocellulose Decay Capabilities.</title>
        <authorList>
            <person name="Nagy L.G."/>
            <person name="Riley R."/>
            <person name="Tritt A."/>
            <person name="Adam C."/>
            <person name="Daum C."/>
            <person name="Floudas D."/>
            <person name="Sun H."/>
            <person name="Yadav J.S."/>
            <person name="Pangilinan J."/>
            <person name="Larsson K.H."/>
            <person name="Matsuura K."/>
            <person name="Barry K."/>
            <person name="Labutti K."/>
            <person name="Kuo R."/>
            <person name="Ohm R.A."/>
            <person name="Bhattacharya S.S."/>
            <person name="Shirouzu T."/>
            <person name="Yoshinaga Y."/>
            <person name="Martin F.M."/>
            <person name="Grigoriev I.V."/>
            <person name="Hibbett D.S."/>
        </authorList>
    </citation>
    <scope>NUCLEOTIDE SEQUENCE [LARGE SCALE GENOMIC DNA]</scope>
    <source>
        <strain evidence="1 2">HHB9708</strain>
    </source>
</reference>
<protein>
    <recommendedName>
        <fullName evidence="3">F-box domain-containing protein</fullName>
    </recommendedName>
</protein>
<dbReference type="AlphaFoldDB" id="A0A164V0D3"/>
<dbReference type="Proteomes" id="UP000076722">
    <property type="component" value="Unassembled WGS sequence"/>
</dbReference>
<name>A0A164V0D3_9AGAM</name>
<organism evidence="1 2">
    <name type="scientific">Sistotremastrum niveocremeum HHB9708</name>
    <dbReference type="NCBI Taxonomy" id="1314777"/>
    <lineage>
        <taxon>Eukaryota</taxon>
        <taxon>Fungi</taxon>
        <taxon>Dikarya</taxon>
        <taxon>Basidiomycota</taxon>
        <taxon>Agaricomycotina</taxon>
        <taxon>Agaricomycetes</taxon>
        <taxon>Sistotremastrales</taxon>
        <taxon>Sistotremastraceae</taxon>
        <taxon>Sertulicium</taxon>
        <taxon>Sertulicium niveocremeum</taxon>
    </lineage>
</organism>